<name>A0A4U9VYT3_9SPHI</name>
<dbReference type="AlphaFoldDB" id="A0A4U9VYT3"/>
<reference evidence="1 2" key="1">
    <citation type="submission" date="2019-05" db="EMBL/GenBank/DDBJ databases">
        <authorList>
            <consortium name="Pathogen Informatics"/>
        </authorList>
    </citation>
    <scope>NUCLEOTIDE SEQUENCE [LARGE SCALE GENOMIC DNA]</scope>
    <source>
        <strain evidence="1 2">NCTC11429</strain>
    </source>
</reference>
<accession>A0A4U9VYT3</accession>
<organism evidence="1 2">
    <name type="scientific">Sphingobacterium thalpophilum</name>
    <dbReference type="NCBI Taxonomy" id="259"/>
    <lineage>
        <taxon>Bacteria</taxon>
        <taxon>Pseudomonadati</taxon>
        <taxon>Bacteroidota</taxon>
        <taxon>Sphingobacteriia</taxon>
        <taxon>Sphingobacteriales</taxon>
        <taxon>Sphingobacteriaceae</taxon>
        <taxon>Sphingobacterium</taxon>
    </lineage>
</organism>
<evidence type="ECO:0000313" key="1">
    <source>
        <dbReference type="EMBL" id="VTR51439.1"/>
    </source>
</evidence>
<proteinExistence type="predicted"/>
<evidence type="ECO:0000313" key="2">
    <source>
        <dbReference type="Proteomes" id="UP000308196"/>
    </source>
</evidence>
<dbReference type="KEGG" id="stha:NCTC11429_04342"/>
<sequence length="142" mass="15833">MSNSHPTGLYKQVAVGPLKPEQPITCPVKLFRMALLVKDHLYQFTEYRGYGICSCQVMGRVLFSELTVLGIQMFLQGGISILFWAPLMQGDLFSSNKDVHEIFGVDNLCFLSDIATGCTIEVSVPAKIDVPVFTDLKLRIIF</sequence>
<dbReference type="Proteomes" id="UP000308196">
    <property type="component" value="Chromosome"/>
</dbReference>
<gene>
    <name evidence="1" type="ORF">NCTC11429_04342</name>
</gene>
<protein>
    <submittedName>
        <fullName evidence="1">Uncharacterized protein</fullName>
    </submittedName>
</protein>
<dbReference type="EMBL" id="LR590484">
    <property type="protein sequence ID" value="VTR51439.1"/>
    <property type="molecule type" value="Genomic_DNA"/>
</dbReference>